<accession>A0A2T7P4F1</accession>
<evidence type="ECO:0000313" key="3">
    <source>
        <dbReference type="EMBL" id="PVD28305.1"/>
    </source>
</evidence>
<evidence type="ECO:0000256" key="1">
    <source>
        <dbReference type="RuleBase" id="RU363019"/>
    </source>
</evidence>
<gene>
    <name evidence="3" type="ORF">C0Q70_10892</name>
</gene>
<sequence>MANKLKIEIYGVLNNISFVKTRCCAEDIYKQYPDNIQEPIIGGMLEFDWNLFIDEKKRELRGEAWVFSEKTITFANGELIGGPDDFNEWAQDKFNFDDFRPLPLYFTLTEEGYKEHLNSKKHDYVYMDISIEDEDVGRLVIELFSDCVPKTCANFKALCTGEKGISEETGMNLTFKNSIFHRLVPNGWIQGGDFYHGRGNGGESVYGSVFEDENFSVPHNRRGILGMANKGRHTNGSQFYITLQPTQWMDTKYVAFGQIIEGTETLRRMETEKTMNERPVRDIKIHDCGVLTFEF</sequence>
<comment type="similarity">
    <text evidence="1">Belongs to the cyclophilin-type PPIase family.</text>
</comment>
<comment type="catalytic activity">
    <reaction evidence="1">
        <text>[protein]-peptidylproline (omega=180) = [protein]-peptidylproline (omega=0)</text>
        <dbReference type="Rhea" id="RHEA:16237"/>
        <dbReference type="Rhea" id="RHEA-COMP:10747"/>
        <dbReference type="Rhea" id="RHEA-COMP:10748"/>
        <dbReference type="ChEBI" id="CHEBI:83833"/>
        <dbReference type="ChEBI" id="CHEBI:83834"/>
        <dbReference type="EC" id="5.2.1.8"/>
    </reaction>
</comment>
<reference evidence="3 4" key="1">
    <citation type="submission" date="2018-04" db="EMBL/GenBank/DDBJ databases">
        <title>The genome of golden apple snail Pomacea canaliculata provides insight into stress tolerance and invasive adaptation.</title>
        <authorList>
            <person name="Liu C."/>
            <person name="Liu B."/>
            <person name="Ren Y."/>
            <person name="Zhang Y."/>
            <person name="Wang H."/>
            <person name="Li S."/>
            <person name="Jiang F."/>
            <person name="Yin L."/>
            <person name="Zhang G."/>
            <person name="Qian W."/>
            <person name="Fan W."/>
        </authorList>
    </citation>
    <scope>NUCLEOTIDE SEQUENCE [LARGE SCALE GENOMIC DNA]</scope>
    <source>
        <strain evidence="3">SZHN2017</strain>
        <tissue evidence="3">Muscle</tissue>
    </source>
</reference>
<keyword evidence="1" id="KW-0697">Rotamase</keyword>
<dbReference type="InterPro" id="IPR029000">
    <property type="entry name" value="Cyclophilin-like_dom_sf"/>
</dbReference>
<feature type="domain" description="PPIase cyclophilin-type" evidence="2">
    <location>
        <begin position="126"/>
        <end position="290"/>
    </location>
</feature>
<dbReference type="PANTHER" id="PTHR11071:SF561">
    <property type="entry name" value="PEPTIDYL-PROLYL CIS-TRANS ISOMERASE D-RELATED"/>
    <property type="match status" value="1"/>
</dbReference>
<protein>
    <recommendedName>
        <fullName evidence="1">Peptidyl-prolyl cis-trans isomerase</fullName>
        <shortName evidence="1">PPIase</shortName>
        <ecNumber evidence="1">5.2.1.8</ecNumber>
    </recommendedName>
</protein>
<dbReference type="Pfam" id="PF00160">
    <property type="entry name" value="Pro_isomerase"/>
    <property type="match status" value="1"/>
</dbReference>
<dbReference type="AlphaFoldDB" id="A0A2T7P4F1"/>
<dbReference type="Gene3D" id="2.40.100.10">
    <property type="entry name" value="Cyclophilin-like"/>
    <property type="match status" value="1"/>
</dbReference>
<dbReference type="OrthoDB" id="408413at2759"/>
<proteinExistence type="inferred from homology"/>
<name>A0A2T7P4F1_POMCA</name>
<dbReference type="InterPro" id="IPR002130">
    <property type="entry name" value="Cyclophilin-type_PPIase_dom"/>
</dbReference>
<comment type="caution">
    <text evidence="3">The sequence shown here is derived from an EMBL/GenBank/DDBJ whole genome shotgun (WGS) entry which is preliminary data.</text>
</comment>
<dbReference type="SUPFAM" id="SSF50891">
    <property type="entry name" value="Cyclophilin-like"/>
    <property type="match status" value="1"/>
</dbReference>
<dbReference type="GO" id="GO:0005737">
    <property type="term" value="C:cytoplasm"/>
    <property type="evidence" value="ECO:0007669"/>
    <property type="project" value="TreeGrafter"/>
</dbReference>
<dbReference type="EMBL" id="PZQS01000006">
    <property type="protein sequence ID" value="PVD28305.1"/>
    <property type="molecule type" value="Genomic_DNA"/>
</dbReference>
<dbReference type="PROSITE" id="PS50072">
    <property type="entry name" value="CSA_PPIASE_2"/>
    <property type="match status" value="1"/>
</dbReference>
<dbReference type="PRINTS" id="PR00153">
    <property type="entry name" value="CSAPPISMRASE"/>
</dbReference>
<dbReference type="Proteomes" id="UP000245119">
    <property type="component" value="Linkage Group LG6"/>
</dbReference>
<organism evidence="3 4">
    <name type="scientific">Pomacea canaliculata</name>
    <name type="common">Golden apple snail</name>
    <dbReference type="NCBI Taxonomy" id="400727"/>
    <lineage>
        <taxon>Eukaryota</taxon>
        <taxon>Metazoa</taxon>
        <taxon>Spiralia</taxon>
        <taxon>Lophotrochozoa</taxon>
        <taxon>Mollusca</taxon>
        <taxon>Gastropoda</taxon>
        <taxon>Caenogastropoda</taxon>
        <taxon>Architaenioglossa</taxon>
        <taxon>Ampullarioidea</taxon>
        <taxon>Ampullariidae</taxon>
        <taxon>Pomacea</taxon>
    </lineage>
</organism>
<comment type="function">
    <text evidence="1">PPIases accelerate the folding of proteins. It catalyzes the cis-trans isomerization of proline imidic peptide bonds in oligopeptides.</text>
</comment>
<evidence type="ECO:0000313" key="4">
    <source>
        <dbReference type="Proteomes" id="UP000245119"/>
    </source>
</evidence>
<dbReference type="EC" id="5.2.1.8" evidence="1"/>
<dbReference type="PANTHER" id="PTHR11071">
    <property type="entry name" value="PEPTIDYL-PROLYL CIS-TRANS ISOMERASE"/>
    <property type="match status" value="1"/>
</dbReference>
<dbReference type="GO" id="GO:0003755">
    <property type="term" value="F:peptidyl-prolyl cis-trans isomerase activity"/>
    <property type="evidence" value="ECO:0007669"/>
    <property type="project" value="UniProtKB-UniRule"/>
</dbReference>
<keyword evidence="4" id="KW-1185">Reference proteome</keyword>
<keyword evidence="1" id="KW-0413">Isomerase</keyword>
<dbReference type="STRING" id="400727.A0A2T7P4F1"/>
<dbReference type="FunFam" id="2.40.100.10:FF:000048">
    <property type="entry name" value="Peptidyl-prolyl cis-trans isomerase"/>
    <property type="match status" value="1"/>
</dbReference>
<evidence type="ECO:0000259" key="2">
    <source>
        <dbReference type="PROSITE" id="PS50072"/>
    </source>
</evidence>